<feature type="region of interest" description="Disordered" evidence="1">
    <location>
        <begin position="349"/>
        <end position="373"/>
    </location>
</feature>
<protein>
    <submittedName>
        <fullName evidence="3">Uncharacterized protein LOC100371725</fullName>
    </submittedName>
</protein>
<proteinExistence type="predicted"/>
<feature type="region of interest" description="Disordered" evidence="1">
    <location>
        <begin position="272"/>
        <end position="309"/>
    </location>
</feature>
<name>A0ABM0GRW6_SACKO</name>
<dbReference type="GeneID" id="100371725"/>
<feature type="region of interest" description="Disordered" evidence="1">
    <location>
        <begin position="448"/>
        <end position="473"/>
    </location>
</feature>
<feature type="region of interest" description="Disordered" evidence="1">
    <location>
        <begin position="220"/>
        <end position="251"/>
    </location>
</feature>
<feature type="region of interest" description="Disordered" evidence="1">
    <location>
        <begin position="581"/>
        <end position="620"/>
    </location>
</feature>
<evidence type="ECO:0000256" key="1">
    <source>
        <dbReference type="SAM" id="MobiDB-lite"/>
    </source>
</evidence>
<feature type="region of interest" description="Disordered" evidence="1">
    <location>
        <begin position="519"/>
        <end position="552"/>
    </location>
</feature>
<evidence type="ECO:0000313" key="2">
    <source>
        <dbReference type="Proteomes" id="UP000694865"/>
    </source>
</evidence>
<dbReference type="RefSeq" id="XP_002735982.1">
    <property type="nucleotide sequence ID" value="XM_002735936.1"/>
</dbReference>
<feature type="compositionally biased region" description="Basic and acidic residues" evidence="1">
    <location>
        <begin position="519"/>
        <end position="529"/>
    </location>
</feature>
<reference evidence="3" key="1">
    <citation type="submission" date="2025-08" db="UniProtKB">
        <authorList>
            <consortium name="RefSeq"/>
        </authorList>
    </citation>
    <scope>IDENTIFICATION</scope>
    <source>
        <tissue evidence="3">Testes</tissue>
    </source>
</reference>
<organism evidence="2 3">
    <name type="scientific">Saccoglossus kowalevskii</name>
    <name type="common">Acorn worm</name>
    <dbReference type="NCBI Taxonomy" id="10224"/>
    <lineage>
        <taxon>Eukaryota</taxon>
        <taxon>Metazoa</taxon>
        <taxon>Hemichordata</taxon>
        <taxon>Enteropneusta</taxon>
        <taxon>Harrimaniidae</taxon>
        <taxon>Saccoglossus</taxon>
    </lineage>
</organism>
<accession>A0ABM0GRW6</accession>
<gene>
    <name evidence="3" type="primary">LOC100371725</name>
</gene>
<feature type="compositionally biased region" description="Low complexity" evidence="1">
    <location>
        <begin position="287"/>
        <end position="301"/>
    </location>
</feature>
<feature type="region of interest" description="Disordered" evidence="1">
    <location>
        <begin position="639"/>
        <end position="681"/>
    </location>
</feature>
<feature type="compositionally biased region" description="Polar residues" evidence="1">
    <location>
        <begin position="663"/>
        <end position="672"/>
    </location>
</feature>
<sequence length="723" mass="81977">MGDQSCNFSPRRKDLVQHLMGSLHREACTCCPLENCYEDSKLCGWDINNCLGCFRARKGSQRATRAPNGGSKYDANTPPQPPLYISGQLNPLQEKSYSFRHYSDTRRYMKDYRRNYVVEDEHLKRTTFGFDSERAGVPDPYEFKIYRYRELFQRLDTILQPNGPVKTDERKCYSSFVRPVVSRSHECPSIPPIFWTRILETLKTRTHVMPKSLGGEFLTKFRHSRPAKGQTKTKETTVEKSPTLAGSSPNHQVEYKELQLPIIQTSYGVMTSPEETANESTDERPCSSESSDSESLAPLLSERVERQRPMGVEGTEIRAAVRNGRSCLDLLYGPSVKFPFSVQIVHDGSGVHGSKRSYQPPLKRSSSVPIREMPPIEGVSSYRVKLSDAKTRKKPFKSSRHADTDKYVTAARENFEKAREKFFGSRPTSSSMKNRASVASVREWDLREGIREPPMPTDSTQNPPNSTNDFTETSDEKILKTKVAENVQNSSSIPSESIGINFDEHEIRGIAIHERRTEVNPKDNPDSVRWKSSVLHQKPNISEGGPKKRGKQQLEMTVNEYRNRFSLKEEEKQLQEKLRASLRLSPMNHSVSGVNENKEQPKKQQAPSKSSTVRQGPIKLRIMELSDARIRDKDVETKLGIKGKATGPETKSNPVLYREKTDSSGSQQSEPSTPRRGKLVEVPKFLPTHIKMTEMNTVIVEGNPYVTEDQHKAFVGSNKTRTA</sequence>
<evidence type="ECO:0000313" key="3">
    <source>
        <dbReference type="RefSeq" id="XP_002735982.1"/>
    </source>
</evidence>
<keyword evidence="2" id="KW-1185">Reference proteome</keyword>
<dbReference type="Proteomes" id="UP000694865">
    <property type="component" value="Unplaced"/>
</dbReference>
<feature type="compositionally biased region" description="Polar residues" evidence="1">
    <location>
        <begin position="603"/>
        <end position="614"/>
    </location>
</feature>
<feature type="compositionally biased region" description="Polar residues" evidence="1">
    <location>
        <begin position="457"/>
        <end position="471"/>
    </location>
</feature>